<dbReference type="GO" id="GO:0046872">
    <property type="term" value="F:metal ion binding"/>
    <property type="evidence" value="ECO:0007669"/>
    <property type="project" value="UniProtKB-KW"/>
</dbReference>
<evidence type="ECO:0000256" key="7">
    <source>
        <dbReference type="ARBA" id="ARBA00022729"/>
    </source>
</evidence>
<dbReference type="Gene3D" id="2.20.25.90">
    <property type="entry name" value="ADC-like domains"/>
    <property type="match status" value="1"/>
</dbReference>
<dbReference type="Pfam" id="PF00384">
    <property type="entry name" value="Molybdopterin"/>
    <property type="match status" value="1"/>
</dbReference>
<dbReference type="InterPro" id="IPR019546">
    <property type="entry name" value="TAT_signal_bac_arc"/>
</dbReference>
<evidence type="ECO:0000256" key="10">
    <source>
        <dbReference type="ARBA" id="ARBA00023014"/>
    </source>
</evidence>
<dbReference type="SUPFAM" id="SSF50692">
    <property type="entry name" value="ADC-like"/>
    <property type="match status" value="1"/>
</dbReference>
<keyword evidence="8" id="KW-0560">Oxidoreductase</keyword>
<accession>D6ST17</accession>
<feature type="domain" description="4Fe-4S Mo/W bis-MGD-type" evidence="11">
    <location>
        <begin position="50"/>
        <end position="106"/>
    </location>
</feature>
<evidence type="ECO:0000256" key="3">
    <source>
        <dbReference type="ARBA" id="ARBA00011771"/>
    </source>
</evidence>
<reference evidence="12" key="1">
    <citation type="submission" date="2010-05" db="EMBL/GenBank/DDBJ databases">
        <title>The draft genome of Desulfonatronospira thiodismutans ASO3-1.</title>
        <authorList>
            <consortium name="US DOE Joint Genome Institute (JGI-PGF)"/>
            <person name="Lucas S."/>
            <person name="Copeland A."/>
            <person name="Lapidus A."/>
            <person name="Cheng J.-F."/>
            <person name="Bruce D."/>
            <person name="Goodwin L."/>
            <person name="Pitluck S."/>
            <person name="Chertkov O."/>
            <person name="Brettin T."/>
            <person name="Detter J.C."/>
            <person name="Han C."/>
            <person name="Land M.L."/>
            <person name="Hauser L."/>
            <person name="Kyrpides N."/>
            <person name="Mikhailova N."/>
            <person name="Muyzer G."/>
            <person name="Woyke T."/>
        </authorList>
    </citation>
    <scope>NUCLEOTIDE SEQUENCE [LARGE SCALE GENOMIC DNA]</scope>
    <source>
        <strain evidence="12">ASO3-1</strain>
    </source>
</reference>
<keyword evidence="13" id="KW-1185">Reference proteome</keyword>
<dbReference type="InterPro" id="IPR006656">
    <property type="entry name" value="Mopterin_OxRdtase"/>
</dbReference>
<evidence type="ECO:0000256" key="5">
    <source>
        <dbReference type="ARBA" id="ARBA00022505"/>
    </source>
</evidence>
<dbReference type="Gene3D" id="3.40.50.740">
    <property type="match status" value="1"/>
</dbReference>
<dbReference type="EMBL" id="ACJN02000003">
    <property type="protein sequence ID" value="EFI33833.1"/>
    <property type="molecule type" value="Genomic_DNA"/>
</dbReference>
<proteinExistence type="inferred from homology"/>
<evidence type="ECO:0000256" key="9">
    <source>
        <dbReference type="ARBA" id="ARBA00023004"/>
    </source>
</evidence>
<dbReference type="SMART" id="SM00926">
    <property type="entry name" value="Molybdop_Fe4S4"/>
    <property type="match status" value="1"/>
</dbReference>
<organism evidence="12 13">
    <name type="scientific">Desulfonatronospira thiodismutans ASO3-1</name>
    <dbReference type="NCBI Taxonomy" id="555779"/>
    <lineage>
        <taxon>Bacteria</taxon>
        <taxon>Pseudomonadati</taxon>
        <taxon>Thermodesulfobacteriota</taxon>
        <taxon>Desulfovibrionia</taxon>
        <taxon>Desulfovibrionales</taxon>
        <taxon>Desulfonatronovibrionaceae</taxon>
        <taxon>Desulfonatronospira</taxon>
    </lineage>
</organism>
<keyword evidence="7" id="KW-0732">Signal</keyword>
<dbReference type="eggNOG" id="COG0243">
    <property type="taxonomic scope" value="Bacteria"/>
</dbReference>
<dbReference type="PROSITE" id="PS51669">
    <property type="entry name" value="4FE4S_MOW_BIS_MGD"/>
    <property type="match status" value="1"/>
</dbReference>
<dbReference type="NCBIfam" id="TIGR01409">
    <property type="entry name" value="TAT_signal_seq"/>
    <property type="match status" value="1"/>
</dbReference>
<dbReference type="OrthoDB" id="9803192at2"/>
<dbReference type="CDD" id="cd02755">
    <property type="entry name" value="MopB_Thiosulfate-R-like"/>
    <property type="match status" value="1"/>
</dbReference>
<keyword evidence="6" id="KW-0479">Metal-binding</keyword>
<dbReference type="GO" id="GO:0043546">
    <property type="term" value="F:molybdopterin cofactor binding"/>
    <property type="evidence" value="ECO:0007669"/>
    <property type="project" value="InterPro"/>
</dbReference>
<dbReference type="InterPro" id="IPR006657">
    <property type="entry name" value="MoPterin_dinucl-bd_dom"/>
</dbReference>
<dbReference type="InterPro" id="IPR006311">
    <property type="entry name" value="TAT_signal"/>
</dbReference>
<comment type="subunit">
    <text evidence="3">Heterodimer of a large and a small subunit.</text>
</comment>
<dbReference type="InterPro" id="IPR006963">
    <property type="entry name" value="Mopterin_OxRdtase_4Fe-4S_dom"/>
</dbReference>
<keyword evidence="4" id="KW-0004">4Fe-4S</keyword>
<dbReference type="GO" id="GO:0042597">
    <property type="term" value="C:periplasmic space"/>
    <property type="evidence" value="ECO:0007669"/>
    <property type="project" value="UniProtKB-SubCell"/>
</dbReference>
<name>D6ST17_9BACT</name>
<evidence type="ECO:0000256" key="8">
    <source>
        <dbReference type="ARBA" id="ARBA00023002"/>
    </source>
</evidence>
<dbReference type="SUPFAM" id="SSF53706">
    <property type="entry name" value="Formate dehydrogenase/DMSO reductase, domains 1-3"/>
    <property type="match status" value="1"/>
</dbReference>
<evidence type="ECO:0000313" key="13">
    <source>
        <dbReference type="Proteomes" id="UP000005496"/>
    </source>
</evidence>
<gene>
    <name evidence="12" type="ORF">Dthio_PD1172</name>
</gene>
<dbReference type="Gene3D" id="3.30.2070.10">
    <property type="entry name" value="Formate dehydrogenase/DMSO reductase"/>
    <property type="match status" value="1"/>
</dbReference>
<evidence type="ECO:0000259" key="11">
    <source>
        <dbReference type="PROSITE" id="PS51669"/>
    </source>
</evidence>
<dbReference type="AlphaFoldDB" id="D6ST17"/>
<evidence type="ECO:0000256" key="6">
    <source>
        <dbReference type="ARBA" id="ARBA00022723"/>
    </source>
</evidence>
<dbReference type="InterPro" id="IPR009010">
    <property type="entry name" value="Asp_de-COase-like_dom_sf"/>
</dbReference>
<comment type="subcellular location">
    <subcellularLocation>
        <location evidence="1">Periplasm</location>
    </subcellularLocation>
</comment>
<dbReference type="GO" id="GO:0016491">
    <property type="term" value="F:oxidoreductase activity"/>
    <property type="evidence" value="ECO:0007669"/>
    <property type="project" value="UniProtKB-KW"/>
</dbReference>
<dbReference type="Pfam" id="PF01568">
    <property type="entry name" value="Molydop_binding"/>
    <property type="match status" value="1"/>
</dbReference>
<dbReference type="Gene3D" id="3.40.228.10">
    <property type="entry name" value="Dimethylsulfoxide Reductase, domain 2"/>
    <property type="match status" value="1"/>
</dbReference>
<dbReference type="PANTHER" id="PTHR43742">
    <property type="entry name" value="TRIMETHYLAMINE-N-OXIDE REDUCTASE"/>
    <property type="match status" value="1"/>
</dbReference>
<dbReference type="GO" id="GO:0051539">
    <property type="term" value="F:4 iron, 4 sulfur cluster binding"/>
    <property type="evidence" value="ECO:0007669"/>
    <property type="project" value="UniProtKB-KW"/>
</dbReference>
<evidence type="ECO:0000256" key="2">
    <source>
        <dbReference type="ARBA" id="ARBA00010312"/>
    </source>
</evidence>
<sequence>MKDGKSPISRRRFLQTSMAAAAVGAGIQSPLVKGLVPGANAAGSRPDKDITSHYTACDMCFNRCGMIARKKNGVIKKLDPNPNCRKSRGMICAKGNAGIQHVYNPDRLKHPLKRKGKRGEGKWERISWEEALDHTAEQMQKIADEYSRCGIMFTPGVDAQSRFVEMFAEVFGSYNFTNHESLCLLSRNRAYLDTFGEVPTADVLHSRYIIIAGSNPLEAIMTPDTPDLVEARKNGCKVVVLDPRFTKTAALADEWHQIKPGTDMAFFLAMCHEIVKGERFCCPDNTHGYDKFVEHIKDYTPEWAEKECGIPAEDIKRISKEITEAAPRAMVYPGRRSSDYKQSTQIRRAMAIANVLLDNWDRPGGLMATREVGVRGWDYSPPFYPENPPDRADADQVPGLFSDIGSFQLLREAIIKQEPYPIRGWFSFKTNFLQTGANRQKTIKMLENIDFFVNIDIMMSDTAWYADIVLPGNSFLEREDPVTALQGSSACACAFLRDPVIDNMFESRPPLWILQELAKRMDLEEHFDFTMDEYREAQLRDLEGALEIMRQDGIYFNPSQAYGIYAGDPLKTLSGVKEIYNQRYEQWGIEPMPVYNPPQMPDKDEFRLIVGRPAYFTQSRTNNELLTEFMEENTLHMNPDAAQRLGLEDGDLVEVESSSGKGRLRLEIDGGIEKQTVYMVTGFGSLSPQMSQIYQKGASIAEIQEDAYDEICANMAMHETFVNVRKVS</sequence>
<protein>
    <submittedName>
        <fullName evidence="12">Molybdopterin oxidoreductase</fullName>
    </submittedName>
</protein>
<dbReference type="Pfam" id="PF04879">
    <property type="entry name" value="Molybdop_Fe4S4"/>
    <property type="match status" value="1"/>
</dbReference>
<dbReference type="CDD" id="cd02778">
    <property type="entry name" value="MopB_CT_Thiosulfate-R-like"/>
    <property type="match status" value="1"/>
</dbReference>
<evidence type="ECO:0000313" key="12">
    <source>
        <dbReference type="EMBL" id="EFI33833.1"/>
    </source>
</evidence>
<keyword evidence="10" id="KW-0411">Iron-sulfur</keyword>
<comment type="caution">
    <text evidence="12">The sequence shown here is derived from an EMBL/GenBank/DDBJ whole genome shotgun (WGS) entry which is preliminary data.</text>
</comment>
<dbReference type="InterPro" id="IPR050612">
    <property type="entry name" value="Prok_Mopterin_Oxidored"/>
</dbReference>
<dbReference type="Proteomes" id="UP000005496">
    <property type="component" value="Unassembled WGS sequence"/>
</dbReference>
<keyword evidence="9" id="KW-0408">Iron</keyword>
<dbReference type="PANTHER" id="PTHR43742:SF9">
    <property type="entry name" value="TETRATHIONATE REDUCTASE SUBUNIT A"/>
    <property type="match status" value="1"/>
</dbReference>
<comment type="similarity">
    <text evidence="2">Belongs to the prokaryotic molybdopterin-containing oxidoreductase family.</text>
</comment>
<keyword evidence="5" id="KW-0500">Molybdenum</keyword>
<evidence type="ECO:0000256" key="4">
    <source>
        <dbReference type="ARBA" id="ARBA00022485"/>
    </source>
</evidence>
<dbReference type="PROSITE" id="PS51318">
    <property type="entry name" value="TAT"/>
    <property type="match status" value="1"/>
</dbReference>
<evidence type="ECO:0000256" key="1">
    <source>
        <dbReference type="ARBA" id="ARBA00004418"/>
    </source>
</evidence>
<dbReference type="RefSeq" id="WP_008871182.1">
    <property type="nucleotide sequence ID" value="NZ_ACJN02000003.1"/>
</dbReference>
<dbReference type="Gene3D" id="2.40.40.20">
    <property type="match status" value="1"/>
</dbReference>